<feature type="transmembrane region" description="Helical" evidence="6">
    <location>
        <begin position="410"/>
        <end position="432"/>
    </location>
</feature>
<gene>
    <name evidence="7" type="ORF">AV656_15530</name>
</gene>
<keyword evidence="4 6" id="KW-1133">Transmembrane helix</keyword>
<feature type="transmembrane region" description="Helical" evidence="6">
    <location>
        <begin position="164"/>
        <end position="182"/>
    </location>
</feature>
<reference evidence="7 8" key="1">
    <citation type="submission" date="2016-01" db="EMBL/GenBank/DDBJ databases">
        <title>Whole genome sequencing of Bhargavaea cecembensis T14.</title>
        <authorList>
            <person name="Hong K.W."/>
        </authorList>
    </citation>
    <scope>NUCLEOTIDE SEQUENCE [LARGE SCALE GENOMIC DNA]</scope>
    <source>
        <strain evidence="7 8">T14</strain>
    </source>
</reference>
<keyword evidence="2" id="KW-1003">Cell membrane</keyword>
<evidence type="ECO:0000256" key="1">
    <source>
        <dbReference type="ARBA" id="ARBA00004651"/>
    </source>
</evidence>
<dbReference type="InterPro" id="IPR002797">
    <property type="entry name" value="Polysacc_synth"/>
</dbReference>
<feature type="transmembrane region" description="Helical" evidence="6">
    <location>
        <begin position="84"/>
        <end position="105"/>
    </location>
</feature>
<evidence type="ECO:0000313" key="8">
    <source>
        <dbReference type="Proteomes" id="UP000076490"/>
    </source>
</evidence>
<protein>
    <submittedName>
        <fullName evidence="7">Uncharacterized protein</fullName>
    </submittedName>
</protein>
<sequence>MQQQWNMKTFMKGAALLAAAGIIVKVLSAVYRIPFQNLVGDKGFYIYQQVYPFIGIITVWTSAGFAVAVSKVMADRDRSESGAVMRIALACLAVVSGISFLMLFLGAEMITGWMGDRQLAPLLRAGSLVILFMPLLALLKGVYQSEGRMAPVAGAQVAEQAVRVTVILAGTLIVVSVGASLYMAGQMAMWGAVAGEAAGVLLLLALFRKWTGRPDFRDRSASVRAWPVVKELTAISLAASLSSLILLFFQLIDSFTVFNLMAETMDREAAMELKGVYDRGQPLVQMGILLASTLSLSIVPLVAAQTAKKSGRTAEPFIRLAWRLAFLFGWAAALGLILVLPYVNEMLFETRSGSIAIMVFCIQIFELSLILPLMAVLQGLGRVKVPALLLFLGFAVKAGANWLLVPQAGILGASIAGVAGFAAAGAGILIYFKKVWPVQLAEGRFYRTIAAASLIMAAILIPWMLLADIWLFDRLPARIGATLTALTAVAIGASVFLAVIARTRVLSEREWYLIPFGRRLAALQLILTKPKRK</sequence>
<dbReference type="InterPro" id="IPR024923">
    <property type="entry name" value="PG_synth_SpoVB"/>
</dbReference>
<comment type="subcellular location">
    <subcellularLocation>
        <location evidence="1">Cell membrane</location>
        <topology evidence="1">Multi-pass membrane protein</topology>
    </subcellularLocation>
</comment>
<dbReference type="EMBL" id="LQNT01000014">
    <property type="protein sequence ID" value="KZE36112.1"/>
    <property type="molecule type" value="Genomic_DNA"/>
</dbReference>
<dbReference type="CDD" id="cd13124">
    <property type="entry name" value="MATE_SpoVB_like"/>
    <property type="match status" value="1"/>
</dbReference>
<evidence type="ECO:0000256" key="6">
    <source>
        <dbReference type="SAM" id="Phobius"/>
    </source>
</evidence>
<feature type="transmembrane region" description="Helical" evidence="6">
    <location>
        <begin position="355"/>
        <end position="375"/>
    </location>
</feature>
<dbReference type="InterPro" id="IPR050833">
    <property type="entry name" value="Poly_Biosynth_Transport"/>
</dbReference>
<feature type="transmembrane region" description="Helical" evidence="6">
    <location>
        <begin position="125"/>
        <end position="143"/>
    </location>
</feature>
<dbReference type="GO" id="GO:0005886">
    <property type="term" value="C:plasma membrane"/>
    <property type="evidence" value="ECO:0007669"/>
    <property type="project" value="UniProtKB-SubCell"/>
</dbReference>
<comment type="caution">
    <text evidence="7">The sequence shown here is derived from an EMBL/GenBank/DDBJ whole genome shotgun (WGS) entry which is preliminary data.</text>
</comment>
<evidence type="ECO:0000256" key="2">
    <source>
        <dbReference type="ARBA" id="ARBA00022475"/>
    </source>
</evidence>
<evidence type="ECO:0000256" key="4">
    <source>
        <dbReference type="ARBA" id="ARBA00022989"/>
    </source>
</evidence>
<dbReference type="Pfam" id="PF01943">
    <property type="entry name" value="Polysacc_synt"/>
    <property type="match status" value="1"/>
</dbReference>
<feature type="transmembrane region" description="Helical" evidence="6">
    <location>
        <begin position="477"/>
        <end position="501"/>
    </location>
</feature>
<evidence type="ECO:0000256" key="5">
    <source>
        <dbReference type="ARBA" id="ARBA00023136"/>
    </source>
</evidence>
<keyword evidence="5 6" id="KW-0472">Membrane</keyword>
<evidence type="ECO:0000313" key="7">
    <source>
        <dbReference type="EMBL" id="KZE36112.1"/>
    </source>
</evidence>
<feature type="transmembrane region" description="Helical" evidence="6">
    <location>
        <begin position="283"/>
        <end position="303"/>
    </location>
</feature>
<name>A0A161RA63_9BACL</name>
<dbReference type="AlphaFoldDB" id="A0A161RA63"/>
<feature type="transmembrane region" description="Helical" evidence="6">
    <location>
        <begin position="324"/>
        <end position="343"/>
    </location>
</feature>
<organism evidence="7 8">
    <name type="scientific">Bhargavaea cecembensis</name>
    <dbReference type="NCBI Taxonomy" id="394098"/>
    <lineage>
        <taxon>Bacteria</taxon>
        <taxon>Bacillati</taxon>
        <taxon>Bacillota</taxon>
        <taxon>Bacilli</taxon>
        <taxon>Bacillales</taxon>
        <taxon>Caryophanaceae</taxon>
        <taxon>Bhargavaea</taxon>
    </lineage>
</organism>
<feature type="transmembrane region" description="Helical" evidence="6">
    <location>
        <begin position="52"/>
        <end position="72"/>
    </location>
</feature>
<dbReference type="OrthoDB" id="9775950at2"/>
<feature type="transmembrane region" description="Helical" evidence="6">
    <location>
        <begin position="188"/>
        <end position="207"/>
    </location>
</feature>
<dbReference type="RefSeq" id="WP_063183921.1">
    <property type="nucleotide sequence ID" value="NZ_LQNT01000014.1"/>
</dbReference>
<dbReference type="Proteomes" id="UP000076490">
    <property type="component" value="Unassembled WGS sequence"/>
</dbReference>
<dbReference type="PANTHER" id="PTHR30250:SF29">
    <property type="entry name" value="POLYSACCHARIDE BIOSYNTHESIS PROTEIN C-TERMINAL DOMAIN-CONTAINING PROTEIN"/>
    <property type="match status" value="1"/>
</dbReference>
<evidence type="ECO:0000256" key="3">
    <source>
        <dbReference type="ARBA" id="ARBA00022692"/>
    </source>
</evidence>
<dbReference type="PANTHER" id="PTHR30250">
    <property type="entry name" value="PST FAMILY PREDICTED COLANIC ACID TRANSPORTER"/>
    <property type="match status" value="1"/>
</dbReference>
<proteinExistence type="predicted"/>
<accession>A0A161RA63</accession>
<keyword evidence="3 6" id="KW-0812">Transmembrane</keyword>
<feature type="transmembrane region" description="Helical" evidence="6">
    <location>
        <begin position="228"/>
        <end position="252"/>
    </location>
</feature>
<feature type="transmembrane region" description="Helical" evidence="6">
    <location>
        <begin position="444"/>
        <end position="465"/>
    </location>
</feature>
<feature type="transmembrane region" description="Helical" evidence="6">
    <location>
        <begin position="387"/>
        <end position="404"/>
    </location>
</feature>